<evidence type="ECO:0000256" key="5">
    <source>
        <dbReference type="ARBA" id="ARBA00022781"/>
    </source>
</evidence>
<evidence type="ECO:0000256" key="2">
    <source>
        <dbReference type="ARBA" id="ARBA00022448"/>
    </source>
</evidence>
<evidence type="ECO:0000256" key="7">
    <source>
        <dbReference type="ARBA" id="ARBA00023065"/>
    </source>
</evidence>
<keyword evidence="4 13" id="KW-0812">Transmembrane</keyword>
<feature type="transmembrane region" description="Helical" evidence="13">
    <location>
        <begin position="15"/>
        <end position="34"/>
    </location>
</feature>
<dbReference type="Pfam" id="PF00430">
    <property type="entry name" value="ATP-synt_B"/>
    <property type="match status" value="1"/>
</dbReference>
<evidence type="ECO:0000256" key="6">
    <source>
        <dbReference type="ARBA" id="ARBA00022989"/>
    </source>
</evidence>
<keyword evidence="5 13" id="KW-0375">Hydrogen ion transport</keyword>
<feature type="region of interest" description="Disordered" evidence="15">
    <location>
        <begin position="85"/>
        <end position="104"/>
    </location>
</feature>
<dbReference type="PANTHER" id="PTHR33445:SF1">
    <property type="entry name" value="ATP SYNTHASE SUBUNIT B"/>
    <property type="match status" value="1"/>
</dbReference>
<comment type="caution">
    <text evidence="16">The sequence shown here is derived from an EMBL/GenBank/DDBJ whole genome shotgun (WGS) entry which is preliminary data.</text>
</comment>
<evidence type="ECO:0000256" key="14">
    <source>
        <dbReference type="RuleBase" id="RU003848"/>
    </source>
</evidence>
<keyword evidence="9 13" id="KW-0066">ATP synthesis</keyword>
<gene>
    <name evidence="13" type="primary">atpF</name>
    <name evidence="16" type="ORF">ACFSCW_09940</name>
</gene>
<evidence type="ECO:0000256" key="13">
    <source>
        <dbReference type="HAMAP-Rule" id="MF_01398"/>
    </source>
</evidence>
<comment type="function">
    <text evidence="11">Component of the F(0) channel, it forms part of the peripheral stalk, linking F(1) to F(0). The b'-subunit is a diverged and duplicated form of b found in plants and photosynthetic bacteria.</text>
</comment>
<keyword evidence="2 13" id="KW-0813">Transport</keyword>
<evidence type="ECO:0000313" key="17">
    <source>
        <dbReference type="Proteomes" id="UP001597115"/>
    </source>
</evidence>
<comment type="similarity">
    <text evidence="1 13 14">Belongs to the ATPase B chain family.</text>
</comment>
<keyword evidence="8 13" id="KW-0472">Membrane</keyword>
<protein>
    <recommendedName>
        <fullName evidence="13">ATP synthase subunit b</fullName>
    </recommendedName>
    <alternativeName>
        <fullName evidence="13">ATP synthase F(0) sector subunit b</fullName>
    </alternativeName>
    <alternativeName>
        <fullName evidence="13">ATPase subunit I</fullName>
    </alternativeName>
    <alternativeName>
        <fullName evidence="13">F-type ATPase subunit b</fullName>
        <shortName evidence="13">F-ATPase subunit b</shortName>
    </alternativeName>
</protein>
<dbReference type="EMBL" id="JBHUDY010000001">
    <property type="protein sequence ID" value="MFD1612120.1"/>
    <property type="molecule type" value="Genomic_DNA"/>
</dbReference>
<comment type="function">
    <text evidence="10 13">F(1)F(0) ATP synthase produces ATP from ADP in the presence of a proton or sodium gradient. F-type ATPases consist of two structural domains, F(1) containing the extramembraneous catalytic core and F(0) containing the membrane proton channel, linked together by a central stalk and a peripheral stalk. During catalysis, ATP synthesis in the catalytic domain of F(1) is coupled via a rotary mechanism of the central stalk subunits to proton translocation.</text>
</comment>
<evidence type="ECO:0000256" key="4">
    <source>
        <dbReference type="ARBA" id="ARBA00022692"/>
    </source>
</evidence>
<evidence type="ECO:0000256" key="12">
    <source>
        <dbReference type="ARBA" id="ARBA00037847"/>
    </source>
</evidence>
<evidence type="ECO:0000256" key="15">
    <source>
        <dbReference type="SAM" id="MobiDB-lite"/>
    </source>
</evidence>
<organism evidence="16 17">
    <name type="scientific">Sphingomonas tabacisoli</name>
    <dbReference type="NCBI Taxonomy" id="2249466"/>
    <lineage>
        <taxon>Bacteria</taxon>
        <taxon>Pseudomonadati</taxon>
        <taxon>Pseudomonadota</taxon>
        <taxon>Alphaproteobacteria</taxon>
        <taxon>Sphingomonadales</taxon>
        <taxon>Sphingomonadaceae</taxon>
        <taxon>Sphingomonas</taxon>
    </lineage>
</organism>
<dbReference type="InterPro" id="IPR002146">
    <property type="entry name" value="ATP_synth_b/b'su_bac/chlpt"/>
</dbReference>
<evidence type="ECO:0000256" key="9">
    <source>
        <dbReference type="ARBA" id="ARBA00023310"/>
    </source>
</evidence>
<evidence type="ECO:0000313" key="16">
    <source>
        <dbReference type="EMBL" id="MFD1612120.1"/>
    </source>
</evidence>
<comment type="subunit">
    <text evidence="13">F-type ATPases have 2 components, F(1) - the catalytic core - and F(0) - the membrane proton channel. F(1) has five subunits: alpha(3), beta(3), gamma(1), delta(1), epsilon(1). F(0) has three main subunits: a(1), b(2) and c(10-14). The alpha and beta chains form an alternating ring which encloses part of the gamma chain. F(1) is attached to F(0) by a central stalk formed by the gamma and epsilon chains, while a peripheral stalk is formed by the delta and b chains.</text>
</comment>
<proteinExistence type="inferred from homology"/>
<dbReference type="HAMAP" id="MF_01398">
    <property type="entry name" value="ATP_synth_b_bprime"/>
    <property type="match status" value="1"/>
</dbReference>
<keyword evidence="7 13" id="KW-0406">Ion transport</keyword>
<keyword evidence="6 13" id="KW-1133">Transmembrane helix</keyword>
<evidence type="ECO:0000256" key="10">
    <source>
        <dbReference type="ARBA" id="ARBA00025198"/>
    </source>
</evidence>
<evidence type="ECO:0000256" key="8">
    <source>
        <dbReference type="ARBA" id="ARBA00023136"/>
    </source>
</evidence>
<dbReference type="InterPro" id="IPR050059">
    <property type="entry name" value="ATP_synthase_B_chain"/>
</dbReference>
<dbReference type="RefSeq" id="WP_380888811.1">
    <property type="nucleotide sequence ID" value="NZ_JBHUDY010000001.1"/>
</dbReference>
<dbReference type="CDD" id="cd06503">
    <property type="entry name" value="ATP-synt_Fo_b"/>
    <property type="match status" value="1"/>
</dbReference>
<keyword evidence="17" id="KW-1185">Reference proteome</keyword>
<dbReference type="PANTHER" id="PTHR33445">
    <property type="entry name" value="ATP SYNTHASE SUBUNIT B', CHLOROPLASTIC"/>
    <property type="match status" value="1"/>
</dbReference>
<comment type="subcellular location">
    <subcellularLocation>
        <location evidence="13">Cell membrane</location>
        <topology evidence="13">Single-pass membrane protein</topology>
    </subcellularLocation>
    <subcellularLocation>
        <location evidence="12">Endomembrane system</location>
        <topology evidence="12">Single-pass membrane protein</topology>
    </subcellularLocation>
</comment>
<accession>A0ABW4I4A2</accession>
<keyword evidence="3 13" id="KW-0138">CF(0)</keyword>
<reference evidence="17" key="1">
    <citation type="journal article" date="2019" name="Int. J. Syst. Evol. Microbiol.">
        <title>The Global Catalogue of Microorganisms (GCM) 10K type strain sequencing project: providing services to taxonomists for standard genome sequencing and annotation.</title>
        <authorList>
            <consortium name="The Broad Institute Genomics Platform"/>
            <consortium name="The Broad Institute Genome Sequencing Center for Infectious Disease"/>
            <person name="Wu L."/>
            <person name="Ma J."/>
        </authorList>
    </citation>
    <scope>NUCLEOTIDE SEQUENCE [LARGE SCALE GENOMIC DNA]</scope>
    <source>
        <strain evidence="17">CGMCC 1.16275</strain>
    </source>
</reference>
<evidence type="ECO:0000256" key="11">
    <source>
        <dbReference type="ARBA" id="ARBA00025614"/>
    </source>
</evidence>
<sequence length="164" mass="18063">MPQLSQIGEIYASQLFWLVIVFALIYFGIGRAMVPKIERTVDQRNARISGDLAAAASARDRANELEQTNTSELEAARNSARLQMAEAKSKASASAEARVREGGKRDEERLAAAITSIEQRKREAMAELESTTVDVVQEIISRFSGVEVDRGTIEQRVKAELSHG</sequence>
<dbReference type="Proteomes" id="UP001597115">
    <property type="component" value="Unassembled WGS sequence"/>
</dbReference>
<name>A0ABW4I4A2_9SPHN</name>
<evidence type="ECO:0000256" key="1">
    <source>
        <dbReference type="ARBA" id="ARBA00005513"/>
    </source>
</evidence>
<keyword evidence="13" id="KW-1003">Cell membrane</keyword>
<evidence type="ECO:0000256" key="3">
    <source>
        <dbReference type="ARBA" id="ARBA00022547"/>
    </source>
</evidence>